<evidence type="ECO:0000256" key="1">
    <source>
        <dbReference type="ARBA" id="ARBA00001060"/>
    </source>
</evidence>
<dbReference type="GO" id="GO:0005506">
    <property type="term" value="F:iron ion binding"/>
    <property type="evidence" value="ECO:0007669"/>
    <property type="project" value="InterPro"/>
</dbReference>
<organism evidence="15 16">
    <name type="scientific">Hankyongella ginsenosidimutans</name>
    <dbReference type="NCBI Taxonomy" id="1763828"/>
    <lineage>
        <taxon>Bacteria</taxon>
        <taxon>Pseudomonadati</taxon>
        <taxon>Pseudomonadota</taxon>
        <taxon>Alphaproteobacteria</taxon>
        <taxon>Sphingomonadales</taxon>
        <taxon>Sphingomonadaceae</taxon>
        <taxon>Hankyongella</taxon>
    </lineage>
</organism>
<comment type="catalytic activity">
    <reaction evidence="1">
        <text>(6R)-L-erythro-5,6,7,8-tetrahydrobiopterin + L-phenylalanine + O2 = (4aS,6R)-4a-hydroxy-L-erythro-5,6,7,8-tetrahydrobiopterin + L-tyrosine</text>
        <dbReference type="Rhea" id="RHEA:20273"/>
        <dbReference type="ChEBI" id="CHEBI:15379"/>
        <dbReference type="ChEBI" id="CHEBI:15642"/>
        <dbReference type="ChEBI" id="CHEBI:58095"/>
        <dbReference type="ChEBI" id="CHEBI:58315"/>
        <dbReference type="ChEBI" id="CHEBI:59560"/>
        <dbReference type="EC" id="1.14.16.1"/>
    </reaction>
</comment>
<dbReference type="GO" id="GO:0004505">
    <property type="term" value="F:phenylalanine 4-monooxygenase activity"/>
    <property type="evidence" value="ECO:0007669"/>
    <property type="project" value="UniProtKB-EC"/>
</dbReference>
<dbReference type="InterPro" id="IPR001273">
    <property type="entry name" value="ArAA_hydroxylase"/>
</dbReference>
<evidence type="ECO:0000256" key="8">
    <source>
        <dbReference type="ARBA" id="ARBA00023002"/>
    </source>
</evidence>
<dbReference type="PRINTS" id="PR00372">
    <property type="entry name" value="FYWHYDRXLASE"/>
</dbReference>
<evidence type="ECO:0000313" key="15">
    <source>
        <dbReference type="EMBL" id="QCI79176.1"/>
    </source>
</evidence>
<dbReference type="InterPro" id="IPR018301">
    <property type="entry name" value="ArAA_hydroxylase_Fe/CU_BS"/>
</dbReference>
<accession>A0A4D7CB88</accession>
<dbReference type="PROSITE" id="PS00367">
    <property type="entry name" value="BH4_AAA_HYDROXYL_1"/>
    <property type="match status" value="1"/>
</dbReference>
<evidence type="ECO:0000259" key="14">
    <source>
        <dbReference type="PROSITE" id="PS51410"/>
    </source>
</evidence>
<evidence type="ECO:0000256" key="2">
    <source>
        <dbReference type="ARBA" id="ARBA00001954"/>
    </source>
</evidence>
<evidence type="ECO:0000256" key="11">
    <source>
        <dbReference type="ARBA" id="ARBA00023232"/>
    </source>
</evidence>
<dbReference type="InterPro" id="IPR036329">
    <property type="entry name" value="Aro-AA_hydroxylase_C_sf"/>
</dbReference>
<evidence type="ECO:0000256" key="5">
    <source>
        <dbReference type="ARBA" id="ARBA00011995"/>
    </source>
</evidence>
<dbReference type="PROSITE" id="PS51410">
    <property type="entry name" value="BH4_AAA_HYDROXYL_2"/>
    <property type="match status" value="1"/>
</dbReference>
<keyword evidence="11" id="KW-0585">Phenylalanine catabolism</keyword>
<dbReference type="PANTHER" id="PTHR11473">
    <property type="entry name" value="AROMATIC AMINO ACID HYDROXYLASE"/>
    <property type="match status" value="1"/>
</dbReference>
<dbReference type="CDD" id="cd03348">
    <property type="entry name" value="pro_PheOH"/>
    <property type="match status" value="1"/>
</dbReference>
<keyword evidence="16" id="KW-1185">Reference proteome</keyword>
<evidence type="ECO:0000256" key="9">
    <source>
        <dbReference type="ARBA" id="ARBA00023004"/>
    </source>
</evidence>
<protein>
    <recommendedName>
        <fullName evidence="6">Phenylalanine-4-hydroxylase</fullName>
        <ecNumber evidence="5">1.14.16.1</ecNumber>
    </recommendedName>
    <alternativeName>
        <fullName evidence="12">Phe-4-monooxygenase</fullName>
    </alternativeName>
</protein>
<comment type="cofactor">
    <cofactor evidence="2 13">
        <name>Fe(2+)</name>
        <dbReference type="ChEBI" id="CHEBI:29033"/>
    </cofactor>
</comment>
<dbReference type="EC" id="1.14.16.1" evidence="5"/>
<sequence>MQKPQVETSTSGLRGDYAGAGPDYVVDQRLKDYTPEEHALWRTLYTRQSALMQDYASAEFRAGLALLDAGDGIPDFAAASRRLSGKTGWTLVAVPGFIPDDVFFSHLAARRFPVTRWLRMPEEIDYLVEPDVFHDFFGHVPMLTDPVFADFLQLYGRLGEQALALGALKMLARLYWYTVEFGLIRTNEGLRSYGAGILSSAGETVYCIQSQTPQRVAFDVERVMRTNYMIDSFQKTYFVIDGTAQLFDALRTTDFAALYRQYRDEPGYAPDAQVPGDRRIHI</sequence>
<dbReference type="AlphaFoldDB" id="A0A4D7CB88"/>
<name>A0A4D7CB88_9SPHN</name>
<evidence type="ECO:0000256" key="12">
    <source>
        <dbReference type="ARBA" id="ARBA00029922"/>
    </source>
</evidence>
<feature type="binding site" evidence="13">
    <location>
        <position position="134"/>
    </location>
    <ligand>
        <name>Fe cation</name>
        <dbReference type="ChEBI" id="CHEBI:24875"/>
    </ligand>
</feature>
<evidence type="ECO:0000313" key="16">
    <source>
        <dbReference type="Proteomes" id="UP000298714"/>
    </source>
</evidence>
<gene>
    <name evidence="15" type="ORF">E6W36_05250</name>
</gene>
<dbReference type="SUPFAM" id="SSF56534">
    <property type="entry name" value="Aromatic aminoacid monoxygenases, catalytic and oligomerization domains"/>
    <property type="match status" value="1"/>
</dbReference>
<dbReference type="InterPro" id="IPR019774">
    <property type="entry name" value="Aromatic-AA_hydroxylase_C"/>
</dbReference>
<proteinExistence type="inferred from homology"/>
<keyword evidence="8 15" id="KW-0560">Oxidoreductase</keyword>
<feature type="binding site" evidence="13">
    <location>
        <position position="180"/>
    </location>
    <ligand>
        <name>Fe cation</name>
        <dbReference type="ChEBI" id="CHEBI:24875"/>
    </ligand>
</feature>
<keyword evidence="10 15" id="KW-0503">Monooxygenase</keyword>
<feature type="domain" description="Biopterin-dependent aromatic amino acid hydroxylase family profile" evidence="14">
    <location>
        <begin position="1"/>
        <end position="282"/>
    </location>
</feature>
<comment type="similarity">
    <text evidence="4">Belongs to the biopterin-dependent aromatic amino acid hydroxylase family.</text>
</comment>
<comment type="pathway">
    <text evidence="3">Amino-acid degradation; L-phenylalanine degradation; acetoacetate and fumarate from L-phenylalanine: step 1/6.</text>
</comment>
<dbReference type="EMBL" id="CP039704">
    <property type="protein sequence ID" value="QCI79176.1"/>
    <property type="molecule type" value="Genomic_DNA"/>
</dbReference>
<dbReference type="Gene3D" id="1.10.800.10">
    <property type="entry name" value="Aromatic amino acid hydroxylase"/>
    <property type="match status" value="1"/>
</dbReference>
<dbReference type="PANTHER" id="PTHR11473:SF24">
    <property type="entry name" value="PHENYLALANINE-4-HYDROXYLASE"/>
    <property type="match status" value="1"/>
</dbReference>
<evidence type="ECO:0000256" key="13">
    <source>
        <dbReference type="PIRSR" id="PIRSR601273-2"/>
    </source>
</evidence>
<reference evidence="16" key="1">
    <citation type="submission" date="2019-04" db="EMBL/GenBank/DDBJ databases">
        <title>Complete genome sequence of Sphingomonas sp. W1-2-3.</title>
        <authorList>
            <person name="Im W.T."/>
        </authorList>
    </citation>
    <scope>NUCLEOTIDE SEQUENCE [LARGE SCALE GENOMIC DNA]</scope>
    <source>
        <strain evidence="16">W1-2-3</strain>
    </source>
</reference>
<dbReference type="GO" id="GO:0006559">
    <property type="term" value="P:L-phenylalanine catabolic process"/>
    <property type="evidence" value="ECO:0007669"/>
    <property type="project" value="UniProtKB-UniPathway"/>
</dbReference>
<dbReference type="KEGG" id="hgn:E6W36_05250"/>
<evidence type="ECO:0000256" key="4">
    <source>
        <dbReference type="ARBA" id="ARBA00009712"/>
    </source>
</evidence>
<dbReference type="Proteomes" id="UP000298714">
    <property type="component" value="Chromosome"/>
</dbReference>
<feature type="binding site" evidence="13">
    <location>
        <position position="139"/>
    </location>
    <ligand>
        <name>Fe cation</name>
        <dbReference type="ChEBI" id="CHEBI:24875"/>
    </ligand>
</feature>
<keyword evidence="7 13" id="KW-0479">Metal-binding</keyword>
<evidence type="ECO:0000256" key="3">
    <source>
        <dbReference type="ARBA" id="ARBA00005088"/>
    </source>
</evidence>
<dbReference type="InterPro" id="IPR005960">
    <property type="entry name" value="Phe-4-hydroxylase_mono"/>
</dbReference>
<evidence type="ECO:0000256" key="6">
    <source>
        <dbReference type="ARBA" id="ARBA00020276"/>
    </source>
</evidence>
<dbReference type="Pfam" id="PF00351">
    <property type="entry name" value="Biopterin_H"/>
    <property type="match status" value="1"/>
</dbReference>
<dbReference type="RefSeq" id="WP_222873994.1">
    <property type="nucleotide sequence ID" value="NZ_CP039704.1"/>
</dbReference>
<dbReference type="InterPro" id="IPR036951">
    <property type="entry name" value="ArAA_hydroxylase_sf"/>
</dbReference>
<keyword evidence="9 13" id="KW-0408">Iron</keyword>
<dbReference type="NCBIfam" id="TIGR01267">
    <property type="entry name" value="Phe4hydrox_mono"/>
    <property type="match status" value="1"/>
</dbReference>
<evidence type="ECO:0000256" key="10">
    <source>
        <dbReference type="ARBA" id="ARBA00023033"/>
    </source>
</evidence>
<dbReference type="NCBIfam" id="NF008877">
    <property type="entry name" value="PRK11913.1-2"/>
    <property type="match status" value="1"/>
</dbReference>
<dbReference type="UniPathway" id="UPA00139">
    <property type="reaction ID" value="UER00337"/>
</dbReference>
<evidence type="ECO:0000256" key="7">
    <source>
        <dbReference type="ARBA" id="ARBA00022723"/>
    </source>
</evidence>